<keyword evidence="2" id="KW-1185">Reference proteome</keyword>
<organism evidence="1 2">
    <name type="scientific">Vigna unguiculata</name>
    <name type="common">Cowpea</name>
    <dbReference type="NCBI Taxonomy" id="3917"/>
    <lineage>
        <taxon>Eukaryota</taxon>
        <taxon>Viridiplantae</taxon>
        <taxon>Streptophyta</taxon>
        <taxon>Embryophyta</taxon>
        <taxon>Tracheophyta</taxon>
        <taxon>Spermatophyta</taxon>
        <taxon>Magnoliopsida</taxon>
        <taxon>eudicotyledons</taxon>
        <taxon>Gunneridae</taxon>
        <taxon>Pentapetalae</taxon>
        <taxon>rosids</taxon>
        <taxon>fabids</taxon>
        <taxon>Fabales</taxon>
        <taxon>Fabaceae</taxon>
        <taxon>Papilionoideae</taxon>
        <taxon>50 kb inversion clade</taxon>
        <taxon>NPAAA clade</taxon>
        <taxon>indigoferoid/millettioid clade</taxon>
        <taxon>Phaseoleae</taxon>
        <taxon>Vigna</taxon>
    </lineage>
</organism>
<proteinExistence type="predicted"/>
<dbReference type="EMBL" id="CP039353">
    <property type="protein sequence ID" value="QCE06463.1"/>
    <property type="molecule type" value="Genomic_DNA"/>
</dbReference>
<dbReference type="AlphaFoldDB" id="A0A4D6MYC7"/>
<dbReference type="PANTHER" id="PTHR31150:SF25">
    <property type="entry name" value="C3HC4-TYPE RING ZINC FINGER PROTEIN"/>
    <property type="match status" value="1"/>
</dbReference>
<evidence type="ECO:0000313" key="1">
    <source>
        <dbReference type="EMBL" id="QCE06463.1"/>
    </source>
</evidence>
<sequence>MGSTFCVAAKDPNLPNRTRGESLRRDVVYSPSWSFQWGSREHVTGEIENPSYHTSHLDNRNVSMELKGSLSSERGNLSDGAITYHAECLEAMTPEADRKNLVFSSLHQVEEKILRVGKDLNQNVNWK</sequence>
<accession>A0A4D6MYC7</accession>
<reference evidence="1 2" key="1">
    <citation type="submission" date="2019-04" db="EMBL/GenBank/DDBJ databases">
        <title>An improved genome assembly and genetic linkage map for asparagus bean, Vigna unguiculata ssp. sesquipedialis.</title>
        <authorList>
            <person name="Xia Q."/>
            <person name="Zhang R."/>
            <person name="Dong Y."/>
        </authorList>
    </citation>
    <scope>NUCLEOTIDE SEQUENCE [LARGE SCALE GENOMIC DNA]</scope>
    <source>
        <tissue evidence="1">Leaf</tissue>
    </source>
</reference>
<dbReference type="PANTHER" id="PTHR31150">
    <property type="entry name" value="EXPRESSED PROTEIN"/>
    <property type="match status" value="1"/>
</dbReference>
<name>A0A4D6MYC7_VIGUN</name>
<dbReference type="Proteomes" id="UP000501690">
    <property type="component" value="Linkage Group LG9"/>
</dbReference>
<evidence type="ECO:0000313" key="2">
    <source>
        <dbReference type="Proteomes" id="UP000501690"/>
    </source>
</evidence>
<protein>
    <submittedName>
        <fullName evidence="1">Uncharacterized protein</fullName>
    </submittedName>
</protein>
<gene>
    <name evidence="1" type="ORF">DEO72_LG9g1475</name>
</gene>